<dbReference type="FunFam" id="3.30.40.10:FF:000022">
    <property type="entry name" value="E3 ubiquitin-protein ligase RING1-like"/>
    <property type="match status" value="1"/>
</dbReference>
<feature type="domain" description="RING-type" evidence="10">
    <location>
        <begin position="371"/>
        <end position="412"/>
    </location>
</feature>
<comment type="catalytic activity">
    <reaction evidence="1">
        <text>S-ubiquitinyl-[E2 ubiquitin-conjugating enzyme]-L-cysteine + [acceptor protein]-L-lysine = [E2 ubiquitin-conjugating enzyme]-L-cysteine + N(6)-ubiquitinyl-[acceptor protein]-L-lysine.</text>
        <dbReference type="EC" id="2.3.2.27"/>
    </reaction>
</comment>
<evidence type="ECO:0000259" key="10">
    <source>
        <dbReference type="PROSITE" id="PS50089"/>
    </source>
</evidence>
<dbReference type="InterPro" id="IPR001841">
    <property type="entry name" value="Znf_RING"/>
</dbReference>
<dbReference type="PANTHER" id="PTHR15710">
    <property type="entry name" value="E3 UBIQUITIN-PROTEIN LIGASE PRAJA"/>
    <property type="match status" value="1"/>
</dbReference>
<accession>A0A445AZ68</accession>
<dbReference type="SMART" id="SM00184">
    <property type="entry name" value="RING"/>
    <property type="match status" value="1"/>
</dbReference>
<dbReference type="InterPro" id="IPR013083">
    <property type="entry name" value="Znf_RING/FYVE/PHD"/>
</dbReference>
<evidence type="ECO:0000256" key="6">
    <source>
        <dbReference type="ARBA" id="ARBA00022786"/>
    </source>
</evidence>
<dbReference type="PANTHER" id="PTHR15710:SF202">
    <property type="entry name" value="RING-TYPE E3 UBIQUITIN TRANSFERASE"/>
    <property type="match status" value="1"/>
</dbReference>
<evidence type="ECO:0000256" key="9">
    <source>
        <dbReference type="SAM" id="MobiDB-lite"/>
    </source>
</evidence>
<evidence type="ECO:0000256" key="5">
    <source>
        <dbReference type="ARBA" id="ARBA00022771"/>
    </source>
</evidence>
<proteinExistence type="predicted"/>
<dbReference type="Pfam" id="PF13639">
    <property type="entry name" value="zf-RING_2"/>
    <property type="match status" value="1"/>
</dbReference>
<evidence type="ECO:0000313" key="12">
    <source>
        <dbReference type="Proteomes" id="UP000289738"/>
    </source>
</evidence>
<dbReference type="Gramene" id="arahy.Tifrunner.gnm2.ann2.Ah11g349800.1">
    <property type="protein sequence ID" value="arahy.Tifrunner.gnm2.ann2.Ah11g349800.1-CDS-1"/>
    <property type="gene ID" value="arahy.Tifrunner.gnm2.ann2.Ah11g349800"/>
</dbReference>
<dbReference type="CDD" id="cd16454">
    <property type="entry name" value="RING-H2_PA-TM-RING"/>
    <property type="match status" value="1"/>
</dbReference>
<keyword evidence="7" id="KW-0862">Zinc</keyword>
<sequence>MADVTYLLHHHHPEHDDDPHQTLTLPPYWSPHDFDFYASDPEFPQQPHNNHHHHHHHHRHHHFPQSGSSTILDRENQVNFVMDLFQQRVEQSQVMGHPLNDAVFGSSDFGIEMDAFTLDLGFPSDRDSHHRANAAGGDSSAGGVVVVDDDDFFFGRRVSGSESGDAAAFENCVSLLGFGSDSDEEEDNGVLRICVHSDEDYNLHDENDDVSSIPLCWDSLQLEDNRENNDDFEWEEVDGRVDEREVLSMLTVEDDRSGSVSVSPITGIEVAEEEEVNVFRVGGMENLEWEVLLNANNLDTITSPDLDHDSEPYFGDHDDYIYTAEYEMMFGQFADNDNPLNGRPPASAAVVRSLPSVVVTKDDVEGNNALCAVCKDEFCVGENVKVLPCSHRYHGDCILPWLGIRNTCPVCRHEFPTDDADYERRRLHRSGQRI</sequence>
<name>A0A445AZ68_ARAHY</name>
<reference evidence="11 12" key="1">
    <citation type="submission" date="2019-01" db="EMBL/GenBank/DDBJ databases">
        <title>Sequencing of cultivated peanut Arachis hypogaea provides insights into genome evolution and oil improvement.</title>
        <authorList>
            <person name="Chen X."/>
        </authorList>
    </citation>
    <scope>NUCLEOTIDE SEQUENCE [LARGE SCALE GENOMIC DNA]</scope>
    <source>
        <strain evidence="12">cv. Fuhuasheng</strain>
        <tissue evidence="11">Leaves</tissue>
    </source>
</reference>
<dbReference type="SMR" id="A0A445AZ68"/>
<dbReference type="GO" id="GO:0008270">
    <property type="term" value="F:zinc ion binding"/>
    <property type="evidence" value="ECO:0007669"/>
    <property type="project" value="UniProtKB-KW"/>
</dbReference>
<keyword evidence="3" id="KW-0808">Transferase</keyword>
<evidence type="ECO:0000256" key="7">
    <source>
        <dbReference type="ARBA" id="ARBA00022833"/>
    </source>
</evidence>
<comment type="caution">
    <text evidence="11">The sequence shown here is derived from an EMBL/GenBank/DDBJ whole genome shotgun (WGS) entry which is preliminary data.</text>
</comment>
<dbReference type="Gene3D" id="3.30.40.10">
    <property type="entry name" value="Zinc/RING finger domain, C3HC4 (zinc finger)"/>
    <property type="match status" value="1"/>
</dbReference>
<evidence type="ECO:0000256" key="3">
    <source>
        <dbReference type="ARBA" id="ARBA00022679"/>
    </source>
</evidence>
<dbReference type="AlphaFoldDB" id="A0A445AZ68"/>
<evidence type="ECO:0000256" key="8">
    <source>
        <dbReference type="PROSITE-ProRule" id="PRU00175"/>
    </source>
</evidence>
<keyword evidence="6" id="KW-0833">Ubl conjugation pathway</keyword>
<dbReference type="OrthoDB" id="8062037at2759"/>
<protein>
    <recommendedName>
        <fullName evidence="2">RING-type E3 ubiquitin transferase</fullName>
        <ecNumber evidence="2">2.3.2.27</ecNumber>
    </recommendedName>
</protein>
<dbReference type="PROSITE" id="PS50089">
    <property type="entry name" value="ZF_RING_2"/>
    <property type="match status" value="1"/>
</dbReference>
<dbReference type="SUPFAM" id="SSF57850">
    <property type="entry name" value="RING/U-box"/>
    <property type="match status" value="1"/>
</dbReference>
<dbReference type="GO" id="GO:0061630">
    <property type="term" value="F:ubiquitin protein ligase activity"/>
    <property type="evidence" value="ECO:0007669"/>
    <property type="project" value="UniProtKB-EC"/>
</dbReference>
<dbReference type="GO" id="GO:0005737">
    <property type="term" value="C:cytoplasm"/>
    <property type="evidence" value="ECO:0007669"/>
    <property type="project" value="TreeGrafter"/>
</dbReference>
<dbReference type="Proteomes" id="UP000289738">
    <property type="component" value="Chromosome B01"/>
</dbReference>
<feature type="region of interest" description="Disordered" evidence="9">
    <location>
        <begin position="40"/>
        <end position="69"/>
    </location>
</feature>
<evidence type="ECO:0000256" key="2">
    <source>
        <dbReference type="ARBA" id="ARBA00012483"/>
    </source>
</evidence>
<organism evidence="11 12">
    <name type="scientific">Arachis hypogaea</name>
    <name type="common">Peanut</name>
    <dbReference type="NCBI Taxonomy" id="3818"/>
    <lineage>
        <taxon>Eukaryota</taxon>
        <taxon>Viridiplantae</taxon>
        <taxon>Streptophyta</taxon>
        <taxon>Embryophyta</taxon>
        <taxon>Tracheophyta</taxon>
        <taxon>Spermatophyta</taxon>
        <taxon>Magnoliopsida</taxon>
        <taxon>eudicotyledons</taxon>
        <taxon>Gunneridae</taxon>
        <taxon>Pentapetalae</taxon>
        <taxon>rosids</taxon>
        <taxon>fabids</taxon>
        <taxon>Fabales</taxon>
        <taxon>Fabaceae</taxon>
        <taxon>Papilionoideae</taxon>
        <taxon>50 kb inversion clade</taxon>
        <taxon>dalbergioids sensu lato</taxon>
        <taxon>Dalbergieae</taxon>
        <taxon>Pterocarpus clade</taxon>
        <taxon>Arachis</taxon>
    </lineage>
</organism>
<keyword evidence="12" id="KW-1185">Reference proteome</keyword>
<dbReference type="EMBL" id="SDMP01000011">
    <property type="protein sequence ID" value="RYR31690.1"/>
    <property type="molecule type" value="Genomic_DNA"/>
</dbReference>
<evidence type="ECO:0000256" key="1">
    <source>
        <dbReference type="ARBA" id="ARBA00000900"/>
    </source>
</evidence>
<dbReference type="EC" id="2.3.2.27" evidence="2"/>
<feature type="compositionally biased region" description="Basic residues" evidence="9">
    <location>
        <begin position="49"/>
        <end position="63"/>
    </location>
</feature>
<dbReference type="GO" id="GO:0016567">
    <property type="term" value="P:protein ubiquitination"/>
    <property type="evidence" value="ECO:0007669"/>
    <property type="project" value="TreeGrafter"/>
</dbReference>
<evidence type="ECO:0000256" key="4">
    <source>
        <dbReference type="ARBA" id="ARBA00022723"/>
    </source>
</evidence>
<keyword evidence="5 8" id="KW-0863">Zinc-finger</keyword>
<gene>
    <name evidence="11" type="ORF">Ahy_B01g056561</name>
</gene>
<evidence type="ECO:0000313" key="11">
    <source>
        <dbReference type="EMBL" id="RYR31690.1"/>
    </source>
</evidence>
<dbReference type="STRING" id="3818.A0A445AZ68"/>
<keyword evidence="4" id="KW-0479">Metal-binding</keyword>